<accession>A0A2K8T4H3</accession>
<dbReference type="Proteomes" id="UP000232003">
    <property type="component" value="Chromosome"/>
</dbReference>
<reference evidence="1 2" key="1">
    <citation type="submission" date="2017-11" db="EMBL/GenBank/DDBJ databases">
        <title>Complete genome of a free-living desiccation-tolerant cyanobacterium and its photosynthetic adaptation to extreme terrestrial habitat.</title>
        <authorList>
            <person name="Shang J."/>
        </authorList>
    </citation>
    <scope>NUCLEOTIDE SEQUENCE [LARGE SCALE GENOMIC DNA]</scope>
    <source>
        <strain evidence="1 2">CCNUN1</strain>
    </source>
</reference>
<dbReference type="EMBL" id="CP024785">
    <property type="protein sequence ID" value="AUB42483.1"/>
    <property type="molecule type" value="Genomic_DNA"/>
</dbReference>
<organism evidence="1 2">
    <name type="scientific">Nostoc flagelliforme CCNUN1</name>
    <dbReference type="NCBI Taxonomy" id="2038116"/>
    <lineage>
        <taxon>Bacteria</taxon>
        <taxon>Bacillati</taxon>
        <taxon>Cyanobacteriota</taxon>
        <taxon>Cyanophyceae</taxon>
        <taxon>Nostocales</taxon>
        <taxon>Nostocaceae</taxon>
        <taxon>Nostoc</taxon>
    </lineage>
</organism>
<proteinExistence type="predicted"/>
<evidence type="ECO:0000313" key="2">
    <source>
        <dbReference type="Proteomes" id="UP000232003"/>
    </source>
</evidence>
<name>A0A2K8T4H3_9NOSO</name>
<dbReference type="AlphaFoldDB" id="A0A2K8T4H3"/>
<evidence type="ECO:0000313" key="1">
    <source>
        <dbReference type="EMBL" id="AUB42483.1"/>
    </source>
</evidence>
<gene>
    <name evidence="1" type="ORF">COO91_08615</name>
</gene>
<dbReference type="KEGG" id="nfl:COO91_08615"/>
<keyword evidence="2" id="KW-1185">Reference proteome</keyword>
<protein>
    <submittedName>
        <fullName evidence="1">Uncharacterized protein</fullName>
    </submittedName>
</protein>
<sequence length="59" mass="6908">MKIRTLRHPKSVAVLSGHLELGGLIWQLVYYVEPLHQNLVFVFIWYQRGINIEGIESMN</sequence>